<gene>
    <name evidence="2" type="ORF">WR25_24516</name>
</gene>
<proteinExistence type="predicted"/>
<comment type="caution">
    <text evidence="2">The sequence shown here is derived from an EMBL/GenBank/DDBJ whole genome shotgun (WGS) entry which is preliminary data.</text>
</comment>
<keyword evidence="3" id="KW-1185">Reference proteome</keyword>
<reference evidence="2 3" key="1">
    <citation type="journal article" date="2017" name="Curr. Biol.">
        <title>Genome architecture and evolution of a unichromosomal asexual nematode.</title>
        <authorList>
            <person name="Fradin H."/>
            <person name="Zegar C."/>
            <person name="Gutwein M."/>
            <person name="Lucas J."/>
            <person name="Kovtun M."/>
            <person name="Corcoran D."/>
            <person name="Baugh L.R."/>
            <person name="Kiontke K."/>
            <person name="Gunsalus K."/>
            <person name="Fitch D.H."/>
            <person name="Piano F."/>
        </authorList>
    </citation>
    <scope>NUCLEOTIDE SEQUENCE [LARGE SCALE GENOMIC DNA]</scope>
    <source>
        <strain evidence="2">PF1309</strain>
    </source>
</reference>
<dbReference type="OrthoDB" id="5835830at2759"/>
<feature type="compositionally biased region" description="Gly residues" evidence="1">
    <location>
        <begin position="51"/>
        <end position="61"/>
    </location>
</feature>
<protein>
    <submittedName>
        <fullName evidence="2">Uncharacterized protein</fullName>
    </submittedName>
</protein>
<feature type="compositionally biased region" description="Basic and acidic residues" evidence="1">
    <location>
        <begin position="62"/>
        <end position="77"/>
    </location>
</feature>
<evidence type="ECO:0000313" key="2">
    <source>
        <dbReference type="EMBL" id="PAV82261.1"/>
    </source>
</evidence>
<dbReference type="EMBL" id="LIAE01007072">
    <property type="protein sequence ID" value="PAV82261.1"/>
    <property type="molecule type" value="Genomic_DNA"/>
</dbReference>
<dbReference type="AlphaFoldDB" id="A0A2A2L7L8"/>
<evidence type="ECO:0000313" key="3">
    <source>
        <dbReference type="Proteomes" id="UP000218231"/>
    </source>
</evidence>
<organism evidence="2 3">
    <name type="scientific">Diploscapter pachys</name>
    <dbReference type="NCBI Taxonomy" id="2018661"/>
    <lineage>
        <taxon>Eukaryota</taxon>
        <taxon>Metazoa</taxon>
        <taxon>Ecdysozoa</taxon>
        <taxon>Nematoda</taxon>
        <taxon>Chromadorea</taxon>
        <taxon>Rhabditida</taxon>
        <taxon>Rhabditina</taxon>
        <taxon>Rhabditomorpha</taxon>
        <taxon>Rhabditoidea</taxon>
        <taxon>Rhabditidae</taxon>
        <taxon>Diploscapter</taxon>
    </lineage>
</organism>
<accession>A0A2A2L7L8</accession>
<sequence length="77" mass="8647">MLFNLFFIEILSCSRNNLASDKIEANRVRNGDQTESRKNSGKSSRNSNRDWGGGQEPGQGKGVREKLNKCDTSRLTK</sequence>
<evidence type="ECO:0000256" key="1">
    <source>
        <dbReference type="SAM" id="MobiDB-lite"/>
    </source>
</evidence>
<feature type="compositionally biased region" description="Basic and acidic residues" evidence="1">
    <location>
        <begin position="28"/>
        <end position="38"/>
    </location>
</feature>
<dbReference type="Proteomes" id="UP000218231">
    <property type="component" value="Unassembled WGS sequence"/>
</dbReference>
<feature type="region of interest" description="Disordered" evidence="1">
    <location>
        <begin position="28"/>
        <end position="77"/>
    </location>
</feature>
<name>A0A2A2L7L8_9BILA</name>